<protein>
    <submittedName>
        <fullName evidence="2">HAD family hydrolase</fullName>
    </submittedName>
</protein>
<keyword evidence="1 2" id="KW-0378">Hydrolase</keyword>
<keyword evidence="3" id="KW-1185">Reference proteome</keyword>
<evidence type="ECO:0000313" key="3">
    <source>
        <dbReference type="Proteomes" id="UP000732399"/>
    </source>
</evidence>
<dbReference type="RefSeq" id="WP_168135369.1">
    <property type="nucleotide sequence ID" value="NZ_JAAVJH010000010.1"/>
</dbReference>
<gene>
    <name evidence="2" type="ORF">HBH26_14565</name>
</gene>
<proteinExistence type="predicted"/>
<sequence length="242" mass="25966">MPIDLICLDADDTLWHNMRYFEAAEAAFADALAPFAEAGIARERIAEVEVRNLAHYGYGAKSFTLSMIETAVELGADVGAVARLLEVGRTLLAHPVELLDGIGDTLARLAAQGRLVLVTKGDLLHQEVKLAASGLGSLFTGVEIVSDKRPETFARIFERYGVASERTVMAGDSMRSDVLPALAAGAFAAFVPAPNAWAHEAGEEPVGHPRYRRLTRLAELPAWIDELGRPAAGLRRGTAPPI</sequence>
<dbReference type="EMBL" id="JAAVJH010000010">
    <property type="protein sequence ID" value="NJR79809.1"/>
    <property type="molecule type" value="Genomic_DNA"/>
</dbReference>
<dbReference type="PANTHER" id="PTHR43316">
    <property type="entry name" value="HYDROLASE, HALOACID DELAHOGENASE-RELATED"/>
    <property type="match status" value="1"/>
</dbReference>
<dbReference type="Pfam" id="PF00702">
    <property type="entry name" value="Hydrolase"/>
    <property type="match status" value="1"/>
</dbReference>
<dbReference type="Gene3D" id="3.40.50.1000">
    <property type="entry name" value="HAD superfamily/HAD-like"/>
    <property type="match status" value="1"/>
</dbReference>
<dbReference type="InterPro" id="IPR023214">
    <property type="entry name" value="HAD_sf"/>
</dbReference>
<dbReference type="PANTHER" id="PTHR43316:SF8">
    <property type="entry name" value="HAD FAMILY HYDROLASE"/>
    <property type="match status" value="1"/>
</dbReference>
<evidence type="ECO:0000256" key="1">
    <source>
        <dbReference type="ARBA" id="ARBA00022801"/>
    </source>
</evidence>
<dbReference type="InterPro" id="IPR036412">
    <property type="entry name" value="HAD-like_sf"/>
</dbReference>
<comment type="caution">
    <text evidence="2">The sequence shown here is derived from an EMBL/GenBank/DDBJ whole genome shotgun (WGS) entry which is preliminary data.</text>
</comment>
<dbReference type="InterPro" id="IPR051540">
    <property type="entry name" value="S-2-haloacid_dehalogenase"/>
</dbReference>
<organism evidence="2 3">
    <name type="scientific">Sphingomonas corticis</name>
    <dbReference type="NCBI Taxonomy" id="2722791"/>
    <lineage>
        <taxon>Bacteria</taxon>
        <taxon>Pseudomonadati</taxon>
        <taxon>Pseudomonadota</taxon>
        <taxon>Alphaproteobacteria</taxon>
        <taxon>Sphingomonadales</taxon>
        <taxon>Sphingomonadaceae</taxon>
        <taxon>Sphingomonas</taxon>
    </lineage>
</organism>
<dbReference type="Proteomes" id="UP000732399">
    <property type="component" value="Unassembled WGS sequence"/>
</dbReference>
<dbReference type="GO" id="GO:0016787">
    <property type="term" value="F:hydrolase activity"/>
    <property type="evidence" value="ECO:0007669"/>
    <property type="project" value="UniProtKB-KW"/>
</dbReference>
<name>A0ABX1CQR6_9SPHN</name>
<dbReference type="SUPFAM" id="SSF56784">
    <property type="entry name" value="HAD-like"/>
    <property type="match status" value="1"/>
</dbReference>
<dbReference type="InterPro" id="IPR023198">
    <property type="entry name" value="PGP-like_dom2"/>
</dbReference>
<dbReference type="SFLD" id="SFLDS00003">
    <property type="entry name" value="Haloacid_Dehalogenase"/>
    <property type="match status" value="1"/>
</dbReference>
<dbReference type="Gene3D" id="1.10.150.240">
    <property type="entry name" value="Putative phosphatase, domain 2"/>
    <property type="match status" value="1"/>
</dbReference>
<evidence type="ECO:0000313" key="2">
    <source>
        <dbReference type="EMBL" id="NJR79809.1"/>
    </source>
</evidence>
<accession>A0ABX1CQR6</accession>
<dbReference type="SFLD" id="SFLDG01129">
    <property type="entry name" value="C1.5:_HAD__Beta-PGM__Phosphata"/>
    <property type="match status" value="1"/>
</dbReference>
<reference evidence="2 3" key="1">
    <citation type="submission" date="2020-03" db="EMBL/GenBank/DDBJ databases">
        <authorList>
            <person name="Wang L."/>
            <person name="He N."/>
            <person name="Li Y."/>
            <person name="Fang Y."/>
            <person name="Zhang F."/>
        </authorList>
    </citation>
    <scope>NUCLEOTIDE SEQUENCE [LARGE SCALE GENOMIC DNA]</scope>
    <source>
        <strain evidence="2 3">36D10-4-7</strain>
    </source>
</reference>